<dbReference type="InterPro" id="IPR036629">
    <property type="entry name" value="YjbJ_sf"/>
</dbReference>
<dbReference type="EMBL" id="LOCM01000015">
    <property type="protein sequence ID" value="PND48024.1"/>
    <property type="molecule type" value="Genomic_DNA"/>
</dbReference>
<dbReference type="SUPFAM" id="SSF69047">
    <property type="entry name" value="Hypothetical protein YjbJ"/>
    <property type="match status" value="1"/>
</dbReference>
<comment type="caution">
    <text evidence="4">The sequence shown here is derived from an EMBL/GenBank/DDBJ whole genome shotgun (WGS) entry which is preliminary data.</text>
</comment>
<dbReference type="Gene3D" id="1.10.1470.10">
    <property type="entry name" value="YjbJ"/>
    <property type="match status" value="1"/>
</dbReference>
<proteinExistence type="inferred from homology"/>
<feature type="region of interest" description="Disordered" evidence="2">
    <location>
        <begin position="1"/>
        <end position="44"/>
    </location>
</feature>
<evidence type="ECO:0000256" key="2">
    <source>
        <dbReference type="SAM" id="MobiDB-lite"/>
    </source>
</evidence>
<evidence type="ECO:0000259" key="3">
    <source>
        <dbReference type="Pfam" id="PF05532"/>
    </source>
</evidence>
<keyword evidence="5" id="KW-1185">Reference proteome</keyword>
<protein>
    <recommendedName>
        <fullName evidence="3">CsbD-like domain-containing protein</fullName>
    </recommendedName>
</protein>
<dbReference type="RefSeq" id="WP_102777248.1">
    <property type="nucleotide sequence ID" value="NZ_CBCSGP010000002.1"/>
</dbReference>
<accession>A0A2N8LCY8</accession>
<comment type="similarity">
    <text evidence="1">Belongs to the UPF0337 (CsbD) family.</text>
</comment>
<organism evidence="4 5">
    <name type="scientific">Streptococcus penaeicida</name>
    <dbReference type="NCBI Taxonomy" id="1765960"/>
    <lineage>
        <taxon>Bacteria</taxon>
        <taxon>Bacillati</taxon>
        <taxon>Bacillota</taxon>
        <taxon>Bacilli</taxon>
        <taxon>Lactobacillales</taxon>
        <taxon>Streptococcaceae</taxon>
        <taxon>Streptococcus</taxon>
    </lineage>
</organism>
<gene>
    <name evidence="4" type="ORF">AT575_03880</name>
</gene>
<dbReference type="Pfam" id="PF05532">
    <property type="entry name" value="CsbD"/>
    <property type="match status" value="1"/>
</dbReference>
<feature type="compositionally biased region" description="Basic and acidic residues" evidence="2">
    <location>
        <begin position="1"/>
        <end position="10"/>
    </location>
</feature>
<dbReference type="OrthoDB" id="1632173at2"/>
<dbReference type="Proteomes" id="UP000235963">
    <property type="component" value="Unassembled WGS sequence"/>
</dbReference>
<feature type="domain" description="CsbD-like" evidence="3">
    <location>
        <begin position="4"/>
        <end position="55"/>
    </location>
</feature>
<evidence type="ECO:0000313" key="4">
    <source>
        <dbReference type="EMBL" id="PND48024.1"/>
    </source>
</evidence>
<evidence type="ECO:0000256" key="1">
    <source>
        <dbReference type="ARBA" id="ARBA00009129"/>
    </source>
</evidence>
<name>A0A2N8LCY8_9STRE</name>
<reference evidence="4 5" key="1">
    <citation type="submission" date="2015-12" db="EMBL/GenBank/DDBJ databases">
        <title>Streptococcus penaeicida sp. nov.</title>
        <authorList>
            <person name="Gomez-Gil B."/>
            <person name="Morales-Covarrubias M."/>
        </authorList>
    </citation>
    <scope>NUCLEOTIDE SEQUENCE [LARGE SCALE GENOMIC DNA]</scope>
    <source>
        <strain evidence="4 5">CAIM 1838</strain>
    </source>
</reference>
<dbReference type="InterPro" id="IPR008462">
    <property type="entry name" value="CsbD"/>
</dbReference>
<sequence length="67" mass="7240">MTDEKMKAKLEQASGSVKESIGKVSGNKSLETEGKMNKISGNVREVKADTKDTIDGISKGLQNNQEK</sequence>
<dbReference type="AlphaFoldDB" id="A0A2N8LCY8"/>
<evidence type="ECO:0000313" key="5">
    <source>
        <dbReference type="Proteomes" id="UP000235963"/>
    </source>
</evidence>